<dbReference type="GeneID" id="62697165"/>
<feature type="compositionally biased region" description="Basic and acidic residues" evidence="1">
    <location>
        <begin position="42"/>
        <end position="55"/>
    </location>
</feature>
<feature type="region of interest" description="Disordered" evidence="1">
    <location>
        <begin position="42"/>
        <end position="64"/>
    </location>
</feature>
<protein>
    <submittedName>
        <fullName evidence="3">Uncharacterized protein</fullName>
    </submittedName>
</protein>
<accession>B0NAU5</accession>
<dbReference type="KEGG" id="csci:HDCHBGLK_02978"/>
<organism evidence="3 4">
    <name type="scientific">Clostridium scindens (strain ATCC 35704 / DSM 5676 / VPI 13733 / 19)</name>
    <dbReference type="NCBI Taxonomy" id="411468"/>
    <lineage>
        <taxon>Bacteria</taxon>
        <taxon>Bacillati</taxon>
        <taxon>Bacillota</taxon>
        <taxon>Clostridia</taxon>
        <taxon>Lachnospirales</taxon>
        <taxon>Lachnospiraceae</taxon>
    </lineage>
</organism>
<proteinExistence type="predicted"/>
<dbReference type="STRING" id="411468.CLOSCI_00564"/>
<keyword evidence="4" id="KW-1185">Reference proteome</keyword>
<keyword evidence="2" id="KW-0812">Transmembrane</keyword>
<dbReference type="AlphaFoldDB" id="B0NAU5"/>
<evidence type="ECO:0000313" key="4">
    <source>
        <dbReference type="Proteomes" id="UP000289664"/>
    </source>
</evidence>
<evidence type="ECO:0000256" key="2">
    <source>
        <dbReference type="SAM" id="Phobius"/>
    </source>
</evidence>
<evidence type="ECO:0000313" key="3">
    <source>
        <dbReference type="EMBL" id="QBF75567.1"/>
    </source>
</evidence>
<feature type="transmembrane region" description="Helical" evidence="2">
    <location>
        <begin position="12"/>
        <end position="35"/>
    </location>
</feature>
<keyword evidence="2" id="KW-0472">Membrane</keyword>
<keyword evidence="2" id="KW-1133">Transmembrane helix</keyword>
<sequence>MRRRKEDRRRENNLAILLLIPVSLLMAAFIIFAVADDWKQQDAAAREQQETKEPEPLTIETPDPCDTGSIVIYANGGVYAFYGTFDIKNDGRDGEEIIMTLEGYMEAEYPHGVPEVKETYGP</sequence>
<gene>
    <name evidence="3" type="ORF">HDCHBGLK_02978</name>
</gene>
<evidence type="ECO:0000256" key="1">
    <source>
        <dbReference type="SAM" id="MobiDB-lite"/>
    </source>
</evidence>
<dbReference type="EMBL" id="CP036170">
    <property type="protein sequence ID" value="QBF75567.1"/>
    <property type="molecule type" value="Genomic_DNA"/>
</dbReference>
<dbReference type="RefSeq" id="WP_004606115.1">
    <property type="nucleotide sequence ID" value="NZ_CP036170.1"/>
</dbReference>
<dbReference type="HOGENOM" id="CLU_2022729_0_0_9"/>
<name>B0NAU5_CLOS5</name>
<dbReference type="Proteomes" id="UP000289664">
    <property type="component" value="Chromosome"/>
</dbReference>
<reference evidence="3 4" key="1">
    <citation type="journal article" date="2019" name="Appl. Environ. Microbiol.">
        <title>Clostridium scindens ATCC 35704: integration of nutritional requirements, the complete genome sequence, and global transcriptional responses to bile acids.</title>
        <authorList>
            <person name="Devendran S."/>
            <person name="Shrestha R."/>
            <person name="Alves J.M.P."/>
            <person name="Wolf P.G."/>
            <person name="Ly L."/>
            <person name="Hernandez A.G."/>
            <person name="Mendez-Garcia C."/>
            <person name="Inboden A."/>
            <person name="Wiley J."/>
            <person name="Paul O."/>
            <person name="Allen A."/>
            <person name="Springer E."/>
            <person name="Wright C.L."/>
            <person name="Fields C.J."/>
            <person name="Daniel S.L."/>
            <person name="Ridlon J.M."/>
        </authorList>
    </citation>
    <scope>NUCLEOTIDE SEQUENCE [LARGE SCALE GENOMIC DNA]</scope>
    <source>
        <strain evidence="3 4">ATCC 35704</strain>
    </source>
</reference>